<dbReference type="InterPro" id="IPR000086">
    <property type="entry name" value="NUDIX_hydrolase_dom"/>
</dbReference>
<dbReference type="EMBL" id="BAAANC010000001">
    <property type="protein sequence ID" value="GAA1511962.1"/>
    <property type="molecule type" value="Genomic_DNA"/>
</dbReference>
<dbReference type="Proteomes" id="UP001500363">
    <property type="component" value="Unassembled WGS sequence"/>
</dbReference>
<dbReference type="RefSeq" id="WP_344169123.1">
    <property type="nucleotide sequence ID" value="NZ_BAAANC010000001.1"/>
</dbReference>
<dbReference type="Pfam" id="PF00293">
    <property type="entry name" value="NUDIX"/>
    <property type="match status" value="1"/>
</dbReference>
<comment type="similarity">
    <text evidence="2 4">Belongs to the Nudix hydrolase family.</text>
</comment>
<evidence type="ECO:0000256" key="4">
    <source>
        <dbReference type="RuleBase" id="RU003476"/>
    </source>
</evidence>
<dbReference type="InterPro" id="IPR020084">
    <property type="entry name" value="NUDIX_hydrolase_CS"/>
</dbReference>
<dbReference type="InterPro" id="IPR015797">
    <property type="entry name" value="NUDIX_hydrolase-like_dom_sf"/>
</dbReference>
<dbReference type="SUPFAM" id="SSF55811">
    <property type="entry name" value="Nudix"/>
    <property type="match status" value="1"/>
</dbReference>
<dbReference type="Gene3D" id="3.90.79.10">
    <property type="entry name" value="Nucleoside Triphosphate Pyrophosphohydrolase"/>
    <property type="match status" value="1"/>
</dbReference>
<reference evidence="6 7" key="1">
    <citation type="journal article" date="2019" name="Int. J. Syst. Evol. Microbiol.">
        <title>The Global Catalogue of Microorganisms (GCM) 10K type strain sequencing project: providing services to taxonomists for standard genome sequencing and annotation.</title>
        <authorList>
            <consortium name="The Broad Institute Genomics Platform"/>
            <consortium name="The Broad Institute Genome Sequencing Center for Infectious Disease"/>
            <person name="Wu L."/>
            <person name="Ma J."/>
        </authorList>
    </citation>
    <scope>NUCLEOTIDE SEQUENCE [LARGE SCALE GENOMIC DNA]</scope>
    <source>
        <strain evidence="6 7">JCM 14303</strain>
    </source>
</reference>
<comment type="cofactor">
    <cofactor evidence="1">
        <name>Mg(2+)</name>
        <dbReference type="ChEBI" id="CHEBI:18420"/>
    </cofactor>
</comment>
<dbReference type="PRINTS" id="PR00502">
    <property type="entry name" value="NUDIXFAMILY"/>
</dbReference>
<dbReference type="InterPro" id="IPR020476">
    <property type="entry name" value="Nudix_hydrolase"/>
</dbReference>
<dbReference type="PROSITE" id="PS51462">
    <property type="entry name" value="NUDIX"/>
    <property type="match status" value="1"/>
</dbReference>
<feature type="domain" description="Nudix hydrolase" evidence="5">
    <location>
        <begin position="15"/>
        <end position="144"/>
    </location>
</feature>
<comment type="caution">
    <text evidence="6">The sequence shown here is derived from an EMBL/GenBank/DDBJ whole genome shotgun (WGS) entry which is preliminary data.</text>
</comment>
<evidence type="ECO:0000313" key="6">
    <source>
        <dbReference type="EMBL" id="GAA1511962.1"/>
    </source>
</evidence>
<name>A0ABN2A660_9ACTN</name>
<evidence type="ECO:0000256" key="3">
    <source>
        <dbReference type="ARBA" id="ARBA00022801"/>
    </source>
</evidence>
<keyword evidence="3 4" id="KW-0378">Hydrolase</keyword>
<protein>
    <submittedName>
        <fullName evidence="6">NUDIX domain-containing protein</fullName>
    </submittedName>
</protein>
<accession>A0ABN2A660</accession>
<evidence type="ECO:0000256" key="2">
    <source>
        <dbReference type="ARBA" id="ARBA00005582"/>
    </source>
</evidence>
<keyword evidence="7" id="KW-1185">Reference proteome</keyword>
<evidence type="ECO:0000259" key="5">
    <source>
        <dbReference type="PROSITE" id="PS51462"/>
    </source>
</evidence>
<dbReference type="PANTHER" id="PTHR43046">
    <property type="entry name" value="GDP-MANNOSE MANNOSYL HYDROLASE"/>
    <property type="match status" value="1"/>
</dbReference>
<evidence type="ECO:0000256" key="1">
    <source>
        <dbReference type="ARBA" id="ARBA00001946"/>
    </source>
</evidence>
<dbReference type="PANTHER" id="PTHR43046:SF2">
    <property type="entry name" value="8-OXO-DGTP DIPHOSPHATASE-RELATED"/>
    <property type="match status" value="1"/>
</dbReference>
<gene>
    <name evidence="6" type="ORF">GCM10009741_06760</name>
</gene>
<dbReference type="PROSITE" id="PS00893">
    <property type="entry name" value="NUDIX_BOX"/>
    <property type="match status" value="1"/>
</dbReference>
<sequence length="165" mass="17432">MTTQEYGVEVDARAPLRPGASAAVLDGDRLLLTRRSDNGEWCMPGGGIEAGERPAEAAEREVFEETGLRVRTTGLLGVYSDPDLVVVYPDGNRVQILGVLFRAEVVDGTAGLSDEVTEVGWFTAAEAAELTVIANHRPLLPTAYGAAGIYFNPSRSGDAVPSAAQ</sequence>
<evidence type="ECO:0000313" key="7">
    <source>
        <dbReference type="Proteomes" id="UP001500363"/>
    </source>
</evidence>
<organism evidence="6 7">
    <name type="scientific">Kribbella lupini</name>
    <dbReference type="NCBI Taxonomy" id="291602"/>
    <lineage>
        <taxon>Bacteria</taxon>
        <taxon>Bacillati</taxon>
        <taxon>Actinomycetota</taxon>
        <taxon>Actinomycetes</taxon>
        <taxon>Propionibacteriales</taxon>
        <taxon>Kribbellaceae</taxon>
        <taxon>Kribbella</taxon>
    </lineage>
</organism>
<proteinExistence type="inferred from homology"/>